<accession>A0A0E9UG03</accession>
<organism evidence="1">
    <name type="scientific">Anguilla anguilla</name>
    <name type="common">European freshwater eel</name>
    <name type="synonym">Muraena anguilla</name>
    <dbReference type="NCBI Taxonomy" id="7936"/>
    <lineage>
        <taxon>Eukaryota</taxon>
        <taxon>Metazoa</taxon>
        <taxon>Chordata</taxon>
        <taxon>Craniata</taxon>
        <taxon>Vertebrata</taxon>
        <taxon>Euteleostomi</taxon>
        <taxon>Actinopterygii</taxon>
        <taxon>Neopterygii</taxon>
        <taxon>Teleostei</taxon>
        <taxon>Anguilliformes</taxon>
        <taxon>Anguillidae</taxon>
        <taxon>Anguilla</taxon>
    </lineage>
</organism>
<sequence length="44" mass="4874">MDRVHLLMSLLWSPPVPFHGQSSPADESPLVTSCTFSHTSVSQY</sequence>
<dbReference type="AlphaFoldDB" id="A0A0E9UG03"/>
<name>A0A0E9UG03_ANGAN</name>
<reference evidence="1" key="1">
    <citation type="submission" date="2014-11" db="EMBL/GenBank/DDBJ databases">
        <authorList>
            <person name="Amaro Gonzalez C."/>
        </authorList>
    </citation>
    <scope>NUCLEOTIDE SEQUENCE</scope>
</reference>
<protein>
    <submittedName>
        <fullName evidence="1">Uncharacterized protein</fullName>
    </submittedName>
</protein>
<dbReference type="EMBL" id="GBXM01044724">
    <property type="protein sequence ID" value="JAH63853.1"/>
    <property type="molecule type" value="Transcribed_RNA"/>
</dbReference>
<proteinExistence type="predicted"/>
<evidence type="ECO:0000313" key="1">
    <source>
        <dbReference type="EMBL" id="JAH63853.1"/>
    </source>
</evidence>
<reference evidence="1" key="2">
    <citation type="journal article" date="2015" name="Fish Shellfish Immunol.">
        <title>Early steps in the European eel (Anguilla anguilla)-Vibrio vulnificus interaction in the gills: Role of the RtxA13 toxin.</title>
        <authorList>
            <person name="Callol A."/>
            <person name="Pajuelo D."/>
            <person name="Ebbesson L."/>
            <person name="Teles M."/>
            <person name="MacKenzie S."/>
            <person name="Amaro C."/>
        </authorList>
    </citation>
    <scope>NUCLEOTIDE SEQUENCE</scope>
</reference>